<dbReference type="OrthoDB" id="7225138at2"/>
<dbReference type="InterPro" id="IPR014748">
    <property type="entry name" value="Enoyl-CoA_hydra_C"/>
</dbReference>
<keyword evidence="2" id="KW-0443">Lipid metabolism</keyword>
<evidence type="ECO:0000256" key="4">
    <source>
        <dbReference type="RuleBase" id="RU003707"/>
    </source>
</evidence>
<dbReference type="CDD" id="cd06558">
    <property type="entry name" value="crotonase-like"/>
    <property type="match status" value="1"/>
</dbReference>
<dbReference type="EMBL" id="SBKP01000004">
    <property type="protein sequence ID" value="RXR29519.1"/>
    <property type="molecule type" value="Genomic_DNA"/>
</dbReference>
<dbReference type="GO" id="GO:0016829">
    <property type="term" value="F:lyase activity"/>
    <property type="evidence" value="ECO:0007669"/>
    <property type="project" value="UniProtKB-KW"/>
</dbReference>
<organism evidence="6 7">
    <name type="scientific">Sphingobium fluviale</name>
    <dbReference type="NCBI Taxonomy" id="2506423"/>
    <lineage>
        <taxon>Bacteria</taxon>
        <taxon>Pseudomonadati</taxon>
        <taxon>Pseudomonadota</taxon>
        <taxon>Alphaproteobacteria</taxon>
        <taxon>Sphingomonadales</taxon>
        <taxon>Sphingomonadaceae</taxon>
        <taxon>Sphingobium</taxon>
    </lineage>
</organism>
<dbReference type="PANTHER" id="PTHR11941:SF169">
    <property type="entry name" value="(7AS)-7A-METHYL-1,5-DIOXO-2,3,5,6,7,7A-HEXAHYDRO-1H-INDENE-CARBOXYL-COA HYDROLASE"/>
    <property type="match status" value="1"/>
</dbReference>
<evidence type="ECO:0000256" key="3">
    <source>
        <dbReference type="ARBA" id="ARBA00023239"/>
    </source>
</evidence>
<proteinExistence type="inferred from homology"/>
<dbReference type="Pfam" id="PF00378">
    <property type="entry name" value="ECH_1"/>
    <property type="match status" value="1"/>
</dbReference>
<name>A0A4Q1KJY8_9SPHN</name>
<dbReference type="Gene3D" id="1.10.12.10">
    <property type="entry name" value="Lyase 2-enoyl-coa Hydratase, Chain A, domain 2"/>
    <property type="match status" value="1"/>
</dbReference>
<evidence type="ECO:0000313" key="6">
    <source>
        <dbReference type="EMBL" id="RXR29519.1"/>
    </source>
</evidence>
<dbReference type="SUPFAM" id="SSF52096">
    <property type="entry name" value="ClpP/crotonase"/>
    <property type="match status" value="1"/>
</dbReference>
<gene>
    <name evidence="6" type="ORF">EQG66_06095</name>
</gene>
<dbReference type="FunFam" id="3.90.226.10:FF:000009">
    <property type="entry name" value="Carnitinyl-CoA dehydratase"/>
    <property type="match status" value="1"/>
</dbReference>
<dbReference type="Proteomes" id="UP000290958">
    <property type="component" value="Unassembled WGS sequence"/>
</dbReference>
<evidence type="ECO:0000313" key="7">
    <source>
        <dbReference type="Proteomes" id="UP000290958"/>
    </source>
</evidence>
<evidence type="ECO:0000256" key="5">
    <source>
        <dbReference type="SAM" id="MobiDB-lite"/>
    </source>
</evidence>
<reference evidence="7" key="1">
    <citation type="submission" date="2019-01" db="EMBL/GenBank/DDBJ databases">
        <title>Cytophagaceae bacterium strain CAR-16.</title>
        <authorList>
            <person name="Chen W.-M."/>
        </authorList>
    </citation>
    <scope>NUCLEOTIDE SEQUENCE [LARGE SCALE GENOMIC DNA]</scope>
    <source>
        <strain evidence="7">CHR27</strain>
    </source>
</reference>
<accession>A0A4Q1KJY8</accession>
<dbReference type="InterPro" id="IPR029045">
    <property type="entry name" value="ClpP/crotonase-like_dom_sf"/>
</dbReference>
<protein>
    <submittedName>
        <fullName evidence="6">Crotonase/enoyl-CoA hydratase family protein</fullName>
    </submittedName>
</protein>
<dbReference type="PANTHER" id="PTHR11941">
    <property type="entry name" value="ENOYL-COA HYDRATASE-RELATED"/>
    <property type="match status" value="1"/>
</dbReference>
<keyword evidence="3" id="KW-0456">Lyase</keyword>
<comment type="caution">
    <text evidence="6">The sequence shown here is derived from an EMBL/GenBank/DDBJ whole genome shotgun (WGS) entry which is preliminary data.</text>
</comment>
<dbReference type="AlphaFoldDB" id="A0A4Q1KJY8"/>
<feature type="region of interest" description="Disordered" evidence="5">
    <location>
        <begin position="243"/>
        <end position="269"/>
    </location>
</feature>
<evidence type="ECO:0000256" key="1">
    <source>
        <dbReference type="ARBA" id="ARBA00005254"/>
    </source>
</evidence>
<dbReference type="NCBIfam" id="NF006100">
    <property type="entry name" value="PRK08252.1"/>
    <property type="match status" value="1"/>
</dbReference>
<dbReference type="Gene3D" id="3.90.226.10">
    <property type="entry name" value="2-enoyl-CoA Hydratase, Chain A, domain 1"/>
    <property type="match status" value="1"/>
</dbReference>
<dbReference type="GO" id="GO:0006635">
    <property type="term" value="P:fatty acid beta-oxidation"/>
    <property type="evidence" value="ECO:0007669"/>
    <property type="project" value="TreeGrafter"/>
</dbReference>
<dbReference type="PROSITE" id="PS00166">
    <property type="entry name" value="ENOYL_COA_HYDRATASE"/>
    <property type="match status" value="1"/>
</dbReference>
<dbReference type="RefSeq" id="WP_129403709.1">
    <property type="nucleotide sequence ID" value="NZ_SBKP01000004.1"/>
</dbReference>
<dbReference type="InterPro" id="IPR018376">
    <property type="entry name" value="Enoyl-CoA_hyd/isom_CS"/>
</dbReference>
<sequence>MHFDDIANGVLQSARDDHVLVLRIHRPEARNAINVEVAMALGDALDAADRDPDIRAIIITGAGDKAFCAGADLKSVAARQPVIPQDERRKAWGFAGVVNHPISKPLIAAVNGFAMGGGTEIVLACDLAVASDTATFGLPEVKRGLLAAAGGAFRLVQQVPHKIAMEILLTGDPVSADQALNFGLVNAVVSADALMDRAMDLARRIAVNAPLSVQASKRVARRLSDGRFEADEADWHRNEAETEAVFSSEDAMEGAQAFAEKRPPVWRAR</sequence>
<comment type="similarity">
    <text evidence="1 4">Belongs to the enoyl-CoA hydratase/isomerase family.</text>
</comment>
<keyword evidence="7" id="KW-1185">Reference proteome</keyword>
<evidence type="ECO:0000256" key="2">
    <source>
        <dbReference type="ARBA" id="ARBA00023098"/>
    </source>
</evidence>
<dbReference type="InterPro" id="IPR001753">
    <property type="entry name" value="Enoyl-CoA_hydra/iso"/>
</dbReference>